<dbReference type="PANTHER" id="PTHR43176:SF3">
    <property type="entry name" value="3-HYDROXYISOBUTYRYL-COA HYDROLASE, MITOCHONDRIAL"/>
    <property type="match status" value="1"/>
</dbReference>
<gene>
    <name evidence="5" type="ORF">E4Z66_01890</name>
</gene>
<dbReference type="SUPFAM" id="SSF52096">
    <property type="entry name" value="ClpP/crotonase"/>
    <property type="match status" value="1"/>
</dbReference>
<dbReference type="CDD" id="cd06558">
    <property type="entry name" value="crotonase-like"/>
    <property type="match status" value="1"/>
</dbReference>
<name>A0A4S4NFH4_9RHOB</name>
<dbReference type="EC" id="3.1.2.4" evidence="2"/>
<comment type="caution">
    <text evidence="5">The sequence shown here is derived from an EMBL/GenBank/DDBJ whole genome shotgun (WGS) entry which is preliminary data.</text>
</comment>
<keyword evidence="3" id="KW-0378">Hydrolase</keyword>
<evidence type="ECO:0000259" key="4">
    <source>
        <dbReference type="Pfam" id="PF16113"/>
    </source>
</evidence>
<organism evidence="5 6">
    <name type="scientific">Aliishimia ponticola</name>
    <dbReference type="NCBI Taxonomy" id="2499833"/>
    <lineage>
        <taxon>Bacteria</taxon>
        <taxon>Pseudomonadati</taxon>
        <taxon>Pseudomonadota</taxon>
        <taxon>Alphaproteobacteria</taxon>
        <taxon>Rhodobacterales</taxon>
        <taxon>Paracoccaceae</taxon>
        <taxon>Aliishimia</taxon>
    </lineage>
</organism>
<dbReference type="GO" id="GO:0005829">
    <property type="term" value="C:cytosol"/>
    <property type="evidence" value="ECO:0007669"/>
    <property type="project" value="TreeGrafter"/>
</dbReference>
<dbReference type="NCBIfam" id="NF004127">
    <property type="entry name" value="PRK05617.1"/>
    <property type="match status" value="1"/>
</dbReference>
<dbReference type="PANTHER" id="PTHR43176">
    <property type="entry name" value="3-HYDROXYISOBUTYRYL-COA HYDROLASE-RELATED"/>
    <property type="match status" value="1"/>
</dbReference>
<dbReference type="Pfam" id="PF16113">
    <property type="entry name" value="ECH_2"/>
    <property type="match status" value="1"/>
</dbReference>
<dbReference type="RefSeq" id="WP_136461239.1">
    <property type="nucleotide sequence ID" value="NZ_SRKY01000001.1"/>
</dbReference>
<dbReference type="Proteomes" id="UP000306602">
    <property type="component" value="Unassembled WGS sequence"/>
</dbReference>
<evidence type="ECO:0000313" key="5">
    <source>
        <dbReference type="EMBL" id="THH38346.1"/>
    </source>
</evidence>
<keyword evidence="5" id="KW-0413">Isomerase</keyword>
<sequence length="350" mass="37558">MSDISIRVEGRAGRITLTRPQALNAMTYDMCTAIEAAVDAWRTDDAVALVLIDAEGERAFCAGGDIAELYDTGTKGDFAYGRTFWADEYRLNAKLFAYPKPVVSFLQGFTMGGGVGIGCHGSHRIVGESSQIAMPECGIGLVPDVGGSLMLALAPGRLGEYLGTTAARMNAGDAIHAGFADHFIAEANWELVKAALIETGSADSALERWITSPEPGPLAQAQGEIDRLFAGEALADILNDLRNDPSDFAASTLKSLSRNSPLSMACTIETVHRLRGPGLSIEKALDLEYRFTFRAMEHGDFLEGIRAQIIDKDRNPRWKFADMNVPATAVSKMLQPLGKDALTLEGGDTP</sequence>
<evidence type="ECO:0000256" key="2">
    <source>
        <dbReference type="ARBA" id="ARBA00011915"/>
    </source>
</evidence>
<proteinExistence type="predicted"/>
<dbReference type="InterPro" id="IPR045004">
    <property type="entry name" value="ECH_dom"/>
</dbReference>
<evidence type="ECO:0000256" key="1">
    <source>
        <dbReference type="ARBA" id="ARBA00001709"/>
    </source>
</evidence>
<reference evidence="5 6" key="1">
    <citation type="submission" date="2019-04" db="EMBL/GenBank/DDBJ databases">
        <title>Shimia ponticola sp. nov., isolated from seawater.</title>
        <authorList>
            <person name="Kim Y.-O."/>
            <person name="Yoon J.-H."/>
        </authorList>
    </citation>
    <scope>NUCLEOTIDE SEQUENCE [LARGE SCALE GENOMIC DNA]</scope>
    <source>
        <strain evidence="5 6">MYP11</strain>
    </source>
</reference>
<dbReference type="GO" id="GO:0006574">
    <property type="term" value="P:L-valine catabolic process"/>
    <property type="evidence" value="ECO:0007669"/>
    <property type="project" value="TreeGrafter"/>
</dbReference>
<keyword evidence="6" id="KW-1185">Reference proteome</keyword>
<dbReference type="Gene3D" id="3.90.226.10">
    <property type="entry name" value="2-enoyl-CoA Hydratase, Chain A, domain 1"/>
    <property type="match status" value="1"/>
</dbReference>
<evidence type="ECO:0000313" key="6">
    <source>
        <dbReference type="Proteomes" id="UP000306602"/>
    </source>
</evidence>
<dbReference type="GO" id="GO:0003860">
    <property type="term" value="F:3-hydroxyisobutyryl-CoA hydrolase activity"/>
    <property type="evidence" value="ECO:0007669"/>
    <property type="project" value="UniProtKB-EC"/>
</dbReference>
<dbReference type="GO" id="GO:0016853">
    <property type="term" value="F:isomerase activity"/>
    <property type="evidence" value="ECO:0007669"/>
    <property type="project" value="UniProtKB-KW"/>
</dbReference>
<dbReference type="AlphaFoldDB" id="A0A4S4NFH4"/>
<accession>A0A4S4NFH4</accession>
<comment type="catalytic activity">
    <reaction evidence="1">
        <text>3-hydroxy-2-methylpropanoyl-CoA + H2O = 3-hydroxy-2-methylpropanoate + CoA + H(+)</text>
        <dbReference type="Rhea" id="RHEA:20888"/>
        <dbReference type="ChEBI" id="CHEBI:11805"/>
        <dbReference type="ChEBI" id="CHEBI:15377"/>
        <dbReference type="ChEBI" id="CHEBI:15378"/>
        <dbReference type="ChEBI" id="CHEBI:57287"/>
        <dbReference type="ChEBI" id="CHEBI:57340"/>
        <dbReference type="EC" id="3.1.2.4"/>
    </reaction>
</comment>
<feature type="domain" description="Enoyl-CoA hydratase/isomerase" evidence="4">
    <location>
        <begin position="13"/>
        <end position="330"/>
    </location>
</feature>
<dbReference type="EMBL" id="SRKY01000001">
    <property type="protein sequence ID" value="THH38346.1"/>
    <property type="molecule type" value="Genomic_DNA"/>
</dbReference>
<dbReference type="InterPro" id="IPR032259">
    <property type="entry name" value="HIBYL-CoA-H"/>
</dbReference>
<dbReference type="OrthoDB" id="9790967at2"/>
<protein>
    <recommendedName>
        <fullName evidence="2">3-hydroxyisobutyryl-CoA hydrolase</fullName>
        <ecNumber evidence="2">3.1.2.4</ecNumber>
    </recommendedName>
</protein>
<evidence type="ECO:0000256" key="3">
    <source>
        <dbReference type="ARBA" id="ARBA00022801"/>
    </source>
</evidence>
<dbReference type="InterPro" id="IPR029045">
    <property type="entry name" value="ClpP/crotonase-like_dom_sf"/>
</dbReference>